<dbReference type="PANTHER" id="PTHR28037:SF1">
    <property type="entry name" value="ALCOHOL O-ACETYLTRANSFERASE 1-RELATED"/>
    <property type="match status" value="1"/>
</dbReference>
<protein>
    <recommendedName>
        <fullName evidence="3">Alcohol acetyltransferase</fullName>
    </recommendedName>
</protein>
<dbReference type="Proteomes" id="UP001497383">
    <property type="component" value="Chromosome 2"/>
</dbReference>
<evidence type="ECO:0008006" key="3">
    <source>
        <dbReference type="Google" id="ProtNLM"/>
    </source>
</evidence>
<dbReference type="InterPro" id="IPR052058">
    <property type="entry name" value="Alcohol_O-acetyltransferase"/>
</dbReference>
<dbReference type="GeneID" id="92206903"/>
<reference evidence="1 2" key="1">
    <citation type="submission" date="2024-03" db="EMBL/GenBank/DDBJ databases">
        <authorList>
            <person name="Brejova B."/>
        </authorList>
    </citation>
    <scope>NUCLEOTIDE SEQUENCE [LARGE SCALE GENOMIC DNA]</scope>
    <source>
        <strain evidence="1 2">CBS 14171</strain>
    </source>
</reference>
<dbReference type="InterPro" id="IPR010828">
    <property type="entry name" value="Atf2/Sli1-like"/>
</dbReference>
<proteinExistence type="predicted"/>
<gene>
    <name evidence="1" type="ORF">LODBEIA_P17070</name>
</gene>
<name>A0ABP0ZH42_9ASCO</name>
<keyword evidence="2" id="KW-1185">Reference proteome</keyword>
<dbReference type="EMBL" id="OZ022406">
    <property type="protein sequence ID" value="CAK9437329.1"/>
    <property type="molecule type" value="Genomic_DNA"/>
</dbReference>
<dbReference type="SUPFAM" id="SSF52777">
    <property type="entry name" value="CoA-dependent acyltransferases"/>
    <property type="match status" value="1"/>
</dbReference>
<evidence type="ECO:0000313" key="2">
    <source>
        <dbReference type="Proteomes" id="UP001497383"/>
    </source>
</evidence>
<evidence type="ECO:0000313" key="1">
    <source>
        <dbReference type="EMBL" id="CAK9437329.1"/>
    </source>
</evidence>
<sequence>MSMAGLRQPSALERYQLCRVKNEYYSNFNITVKYHAGQLHDRVLLSNALKNLVQKHPILGCNYFRTNENLGDEDDYRNYVVRGVDIDYEDLISKRQGAIDGEYFEYLNSIFFQIDVNQPLWKLIVVGDCLTIVCCHVFLDGNGGVFFHQDLMAEINNLASSSSSSSSSSAPSSSLLVFQRFISKADEITSVPPSVESSSPLYRVPWWFALKTIASHYMPWFSASGTTKFPLFKTKPVSAQHHTKYRVIRFDKSQTASILSHVKKQKLTFTPWLIAQVFTQLSALKPNTALSASIPLNGRRYYPELDRYQVCVGATEIKLDPPFPPSDTTSTANQISQQLRDDLETRVPFYNVGMLLRFMNVSGFLKDKIGKHGRVTLEVSNVGRVKGVREIWFGQDNGLSTHMQFDVASGDDAMNIVVAYVDEVANDVERMLPALDAEFDKIFKE</sequence>
<dbReference type="PANTHER" id="PTHR28037">
    <property type="entry name" value="ALCOHOL O-ACETYLTRANSFERASE 1-RELATED"/>
    <property type="match status" value="1"/>
</dbReference>
<accession>A0ABP0ZH42</accession>
<organism evidence="1 2">
    <name type="scientific">Lodderomyces beijingensis</name>
    <dbReference type="NCBI Taxonomy" id="1775926"/>
    <lineage>
        <taxon>Eukaryota</taxon>
        <taxon>Fungi</taxon>
        <taxon>Dikarya</taxon>
        <taxon>Ascomycota</taxon>
        <taxon>Saccharomycotina</taxon>
        <taxon>Pichiomycetes</taxon>
        <taxon>Debaryomycetaceae</taxon>
        <taxon>Candida/Lodderomyces clade</taxon>
        <taxon>Lodderomyces</taxon>
    </lineage>
</organism>
<dbReference type="Pfam" id="PF07247">
    <property type="entry name" value="AATase"/>
    <property type="match status" value="1"/>
</dbReference>
<dbReference type="RefSeq" id="XP_066828645.1">
    <property type="nucleotide sequence ID" value="XM_066971625.1"/>
</dbReference>